<dbReference type="Proteomes" id="UP000277294">
    <property type="component" value="Unassembled WGS sequence"/>
</dbReference>
<comment type="similarity">
    <text evidence="1">Belongs to the LysR transcriptional regulatory family.</text>
</comment>
<dbReference type="PROSITE" id="PS50931">
    <property type="entry name" value="HTH_LYSR"/>
    <property type="match status" value="1"/>
</dbReference>
<feature type="domain" description="HTH lysR-type" evidence="6">
    <location>
        <begin position="1"/>
        <end position="58"/>
    </location>
</feature>
<dbReference type="GO" id="GO:2000142">
    <property type="term" value="P:regulation of DNA-templated transcription initiation"/>
    <property type="evidence" value="ECO:0007669"/>
    <property type="project" value="TreeGrafter"/>
</dbReference>
<dbReference type="EMBL" id="UWPJ01000036">
    <property type="protein sequence ID" value="VCU72164.1"/>
    <property type="molecule type" value="Genomic_DNA"/>
</dbReference>
<dbReference type="Pfam" id="PF00126">
    <property type="entry name" value="HTH_1"/>
    <property type="match status" value="1"/>
</dbReference>
<dbReference type="Pfam" id="PF03466">
    <property type="entry name" value="LysR_substrate"/>
    <property type="match status" value="1"/>
</dbReference>
<proteinExistence type="inferred from homology"/>
<evidence type="ECO:0000256" key="3">
    <source>
        <dbReference type="ARBA" id="ARBA00023125"/>
    </source>
</evidence>
<dbReference type="SUPFAM" id="SSF53850">
    <property type="entry name" value="Periplasmic binding protein-like II"/>
    <property type="match status" value="1"/>
</dbReference>
<keyword evidence="5" id="KW-0804">Transcription</keyword>
<dbReference type="GO" id="GO:0003677">
    <property type="term" value="F:DNA binding"/>
    <property type="evidence" value="ECO:0007669"/>
    <property type="project" value="UniProtKB-KW"/>
</dbReference>
<gene>
    <name evidence="7" type="primary">gltR_3</name>
    <name evidence="7" type="ORF">PIGHUM_04260</name>
</gene>
<keyword evidence="2" id="KW-0805">Transcription regulation</keyword>
<name>A0A3P4B788_9BURK</name>
<evidence type="ECO:0000256" key="1">
    <source>
        <dbReference type="ARBA" id="ARBA00009437"/>
    </source>
</evidence>
<evidence type="ECO:0000256" key="5">
    <source>
        <dbReference type="ARBA" id="ARBA00023163"/>
    </source>
</evidence>
<organism evidence="7 8">
    <name type="scientific">Pigmentiphaga humi</name>
    <dbReference type="NCBI Taxonomy" id="2478468"/>
    <lineage>
        <taxon>Bacteria</taxon>
        <taxon>Pseudomonadati</taxon>
        <taxon>Pseudomonadota</taxon>
        <taxon>Betaproteobacteria</taxon>
        <taxon>Burkholderiales</taxon>
        <taxon>Alcaligenaceae</taxon>
        <taxon>Pigmentiphaga</taxon>
    </lineage>
</organism>
<dbReference type="PRINTS" id="PR00039">
    <property type="entry name" value="HTHLYSR"/>
</dbReference>
<dbReference type="InterPro" id="IPR036388">
    <property type="entry name" value="WH-like_DNA-bd_sf"/>
</dbReference>
<dbReference type="RefSeq" id="WP_124081745.1">
    <property type="nucleotide sequence ID" value="NZ_UWPJ01000036.1"/>
</dbReference>
<dbReference type="PANTHER" id="PTHR30293">
    <property type="entry name" value="TRANSCRIPTIONAL REGULATORY PROTEIN NAC-RELATED"/>
    <property type="match status" value="1"/>
</dbReference>
<keyword evidence="8" id="KW-1185">Reference proteome</keyword>
<keyword evidence="3" id="KW-0238">DNA-binding</keyword>
<keyword evidence="4" id="KW-0010">Activator</keyword>
<dbReference type="InterPro" id="IPR005119">
    <property type="entry name" value="LysR_subst-bd"/>
</dbReference>
<dbReference type="AlphaFoldDB" id="A0A3P4B788"/>
<dbReference type="InterPro" id="IPR000847">
    <property type="entry name" value="LysR_HTH_N"/>
</dbReference>
<dbReference type="Gene3D" id="1.10.10.10">
    <property type="entry name" value="Winged helix-like DNA-binding domain superfamily/Winged helix DNA-binding domain"/>
    <property type="match status" value="1"/>
</dbReference>
<dbReference type="InterPro" id="IPR036390">
    <property type="entry name" value="WH_DNA-bd_sf"/>
</dbReference>
<reference evidence="7 8" key="1">
    <citation type="submission" date="2018-10" db="EMBL/GenBank/DDBJ databases">
        <authorList>
            <person name="Criscuolo A."/>
        </authorList>
    </citation>
    <scope>NUCLEOTIDE SEQUENCE [LARGE SCALE GENOMIC DNA]</scope>
    <source>
        <strain evidence="7">DnA1</strain>
    </source>
</reference>
<sequence>MDLRQLECFVRVVEFGSVTRAAITLNLSQPVVSRHVRQLEVELKEHLLERNGRGVIPTDAGKRLLERGRGILHQVRLARQEIEDLRGAPSGKVVVGMPPSVGKAVTVDLVAEFRDTFPRASLGVVEALTVSMYEWLLLGRLDFALLYNPPVSQQAVYEQVWSEDLYLIGRRGLGGKPMPSSVKMRELANYPLITPGQPNAIRNLLDVQCARLGVPLSIALEVDAIESLLDLVDRGMGYAVLSRNAIHGRSQRPHLRAAHIVAPTLTTQLVIATASQRPLTRLAQATIALIKRRIEGGILREGPVLASAPPDA</sequence>
<evidence type="ECO:0000256" key="4">
    <source>
        <dbReference type="ARBA" id="ARBA00023159"/>
    </source>
</evidence>
<dbReference type="OrthoDB" id="8587114at2"/>
<dbReference type="SUPFAM" id="SSF46785">
    <property type="entry name" value="Winged helix' DNA-binding domain"/>
    <property type="match status" value="1"/>
</dbReference>
<accession>A0A3P4B788</accession>
<evidence type="ECO:0000256" key="2">
    <source>
        <dbReference type="ARBA" id="ARBA00023015"/>
    </source>
</evidence>
<protein>
    <submittedName>
        <fullName evidence="7">HTH-type transcriptional regulator GltR</fullName>
    </submittedName>
</protein>
<dbReference type="PANTHER" id="PTHR30293:SF0">
    <property type="entry name" value="NITROGEN ASSIMILATION REGULATORY PROTEIN NAC"/>
    <property type="match status" value="1"/>
</dbReference>
<evidence type="ECO:0000313" key="8">
    <source>
        <dbReference type="Proteomes" id="UP000277294"/>
    </source>
</evidence>
<dbReference type="FunFam" id="1.10.10.10:FF:000001">
    <property type="entry name" value="LysR family transcriptional regulator"/>
    <property type="match status" value="1"/>
</dbReference>
<evidence type="ECO:0000259" key="6">
    <source>
        <dbReference type="PROSITE" id="PS50931"/>
    </source>
</evidence>
<dbReference type="GO" id="GO:0003700">
    <property type="term" value="F:DNA-binding transcription factor activity"/>
    <property type="evidence" value="ECO:0007669"/>
    <property type="project" value="InterPro"/>
</dbReference>
<evidence type="ECO:0000313" key="7">
    <source>
        <dbReference type="EMBL" id="VCU72164.1"/>
    </source>
</evidence>
<dbReference type="Gene3D" id="3.40.190.290">
    <property type="match status" value="1"/>
</dbReference>